<dbReference type="Gene3D" id="1.10.472.10">
    <property type="entry name" value="Cyclin-like"/>
    <property type="match status" value="1"/>
</dbReference>
<evidence type="ECO:0000256" key="1">
    <source>
        <dbReference type="ARBA" id="ARBA00007215"/>
    </source>
</evidence>
<dbReference type="EMBL" id="HBIS01002909">
    <property type="protein sequence ID" value="CAE0608786.1"/>
    <property type="molecule type" value="Transcribed_RNA"/>
</dbReference>
<name>A0A7S3XCG2_9CHLO</name>
<comment type="similarity">
    <text evidence="1">Belongs to the cyclin family. Cyclin U/P subfamily.</text>
</comment>
<organism evidence="2">
    <name type="scientific">Picocystis salinarum</name>
    <dbReference type="NCBI Taxonomy" id="88271"/>
    <lineage>
        <taxon>Eukaryota</taxon>
        <taxon>Viridiplantae</taxon>
        <taxon>Chlorophyta</taxon>
        <taxon>Picocystophyceae</taxon>
        <taxon>Picocystales</taxon>
        <taxon>Picocystaceae</taxon>
        <taxon>Picocystis</taxon>
    </lineage>
</organism>
<accession>A0A7S3XCG2</accession>
<proteinExistence type="inferred from homology"/>
<evidence type="ECO:0000313" key="2">
    <source>
        <dbReference type="EMBL" id="CAE0608786.1"/>
    </source>
</evidence>
<reference evidence="2" key="1">
    <citation type="submission" date="2021-01" db="EMBL/GenBank/DDBJ databases">
        <authorList>
            <person name="Corre E."/>
            <person name="Pelletier E."/>
            <person name="Niang G."/>
            <person name="Scheremetjew M."/>
            <person name="Finn R."/>
            <person name="Kale V."/>
            <person name="Holt S."/>
            <person name="Cochrane G."/>
            <person name="Meng A."/>
            <person name="Brown T."/>
            <person name="Cohen L."/>
        </authorList>
    </citation>
    <scope>NUCLEOTIDE SEQUENCE</scope>
    <source>
        <strain evidence="2">CCMP1897</strain>
    </source>
</reference>
<dbReference type="Pfam" id="PF08613">
    <property type="entry name" value="Cyclin"/>
    <property type="match status" value="1"/>
</dbReference>
<evidence type="ECO:0008006" key="3">
    <source>
        <dbReference type="Google" id="ProtNLM"/>
    </source>
</evidence>
<dbReference type="InterPro" id="IPR036915">
    <property type="entry name" value="Cyclin-like_sf"/>
</dbReference>
<protein>
    <recommendedName>
        <fullName evidence="3">Cyclin</fullName>
    </recommendedName>
</protein>
<dbReference type="PANTHER" id="PTHR15615:SF108">
    <property type="entry name" value="PROTEIN CNPPD1"/>
    <property type="match status" value="1"/>
</dbReference>
<dbReference type="GO" id="GO:0019901">
    <property type="term" value="F:protein kinase binding"/>
    <property type="evidence" value="ECO:0007669"/>
    <property type="project" value="InterPro"/>
</dbReference>
<gene>
    <name evidence="2" type="ORF">PSAL00342_LOCUS2605</name>
</gene>
<dbReference type="AlphaFoldDB" id="A0A7S3XCG2"/>
<sequence>MLFPSAQPFVDRSIGRPWDAPHVKHCKKPAGLEEKRKRCDDRKSLTAKTNHVGTKMGMRCLLGCSLADIDFTSYLQGWDGSKDVPLIITLVGGAVERIVRRNERAGSVQPVDGPGHMHLFFCNKAPSIGVEMYLERVYKYAPCSPVCFLYSYIFLDRLVKKCPDLRLSNQNAHRLLISGVVLAAKFLDDRQYSNVHYAKVGGISTRELNMLEFEMLCQLDFSVFVQPQLLNQYLLYLFESPKGVSFRAQLEFKASQHLNSKSGHMGSIGINAP</sequence>
<dbReference type="SUPFAM" id="SSF47954">
    <property type="entry name" value="Cyclin-like"/>
    <property type="match status" value="1"/>
</dbReference>
<dbReference type="PANTHER" id="PTHR15615">
    <property type="match status" value="1"/>
</dbReference>
<dbReference type="InterPro" id="IPR013922">
    <property type="entry name" value="Cyclin_PHO80-like"/>
</dbReference>